<sequence length="243" mass="27912">MRIWDIHPGYLDRSRLLGEHRELHGLASIHLHNKKGYAAHPETKRWREHLGALAVRHGWLVAELALRGYRHHSPLPIPPNPAHWPPYLDAPSAQITLLRAKYAGQSQGRIPLPEHPQQAWAQHKYSILARDPNAYRDIGKRLVNARHEDLAPLLDELTDLMRHPPSAGGVLNAVEHMWGHVRKHATPEEKQHAQTSPAARLACTQRLAQVQHETYLWHSTALSEMRFWLDFYAETSDTSHRTH</sequence>
<evidence type="ECO:0000313" key="5">
    <source>
        <dbReference type="Proteomes" id="UP000050502"/>
    </source>
</evidence>
<feature type="domain" description="DUF1722" evidence="1">
    <location>
        <begin position="124"/>
        <end position="194"/>
    </location>
</feature>
<dbReference type="RefSeq" id="WP_054493658.1">
    <property type="nucleotide sequence ID" value="NZ_BBZA01000199.1"/>
</dbReference>
<evidence type="ECO:0000313" key="2">
    <source>
        <dbReference type="EMBL" id="GAP63874.1"/>
    </source>
</evidence>
<dbReference type="SUPFAM" id="SSF47077">
    <property type="entry name" value="T4 endonuclease V"/>
    <property type="match status" value="1"/>
</dbReference>
<dbReference type="Pfam" id="PF03013">
    <property type="entry name" value="Pyr_excise"/>
    <property type="match status" value="1"/>
</dbReference>
<dbReference type="InterPro" id="IPR004260">
    <property type="entry name" value="Pyr-dimer_DNA_glycosylase"/>
</dbReference>
<proteinExistence type="predicted"/>
<dbReference type="EMBL" id="BBZA01000199">
    <property type="protein sequence ID" value="GAP63874.1"/>
    <property type="molecule type" value="Genomic_DNA"/>
</dbReference>
<dbReference type="STRING" id="872965.SE16_02655"/>
<reference evidence="3 5" key="2">
    <citation type="submission" date="2015-07" db="EMBL/GenBank/DDBJ databases">
        <title>Whole genome sequence of Ardenticatena maritima DSM 23922.</title>
        <authorList>
            <person name="Hemp J."/>
            <person name="Ward L.M."/>
            <person name="Pace L.A."/>
            <person name="Fischer W.W."/>
        </authorList>
    </citation>
    <scope>NUCLEOTIDE SEQUENCE [LARGE SCALE GENOMIC DNA]</scope>
    <source>
        <strain evidence="3 5">110S</strain>
    </source>
</reference>
<gene>
    <name evidence="2" type="ORF">ARMA_2297</name>
    <name evidence="3" type="ORF">SE16_02655</name>
</gene>
<dbReference type="AlphaFoldDB" id="A0A0M9UDC7"/>
<accession>A0A0M9UDC7</accession>
<keyword evidence="4" id="KW-1185">Reference proteome</keyword>
<dbReference type="InParanoid" id="A0A0M9UDC7"/>
<dbReference type="OrthoDB" id="9782576at2"/>
<dbReference type="InterPro" id="IPR013560">
    <property type="entry name" value="DUF1722"/>
</dbReference>
<evidence type="ECO:0000259" key="1">
    <source>
        <dbReference type="Pfam" id="PF08349"/>
    </source>
</evidence>
<protein>
    <recommendedName>
        <fullName evidence="1">DUF1722 domain-containing protein</fullName>
    </recommendedName>
</protein>
<evidence type="ECO:0000313" key="3">
    <source>
        <dbReference type="EMBL" id="KPL89375.1"/>
    </source>
</evidence>
<name>A0A0M9UDC7_9CHLR</name>
<dbReference type="Proteomes" id="UP000037784">
    <property type="component" value="Unassembled WGS sequence"/>
</dbReference>
<dbReference type="EMBL" id="LGKN01000003">
    <property type="protein sequence ID" value="KPL89375.1"/>
    <property type="molecule type" value="Genomic_DNA"/>
</dbReference>
<comment type="caution">
    <text evidence="2">The sequence shown here is derived from an EMBL/GenBank/DDBJ whole genome shotgun (WGS) entry which is preliminary data.</text>
</comment>
<dbReference type="Proteomes" id="UP000050502">
    <property type="component" value="Unassembled WGS sequence"/>
</dbReference>
<evidence type="ECO:0000313" key="4">
    <source>
        <dbReference type="Proteomes" id="UP000037784"/>
    </source>
</evidence>
<reference evidence="4" key="3">
    <citation type="submission" date="2015-08" db="EMBL/GenBank/DDBJ databases">
        <title>Draft Genome Sequence of a Heterotrophic Facultative Anaerobic Bacterium Ardenticatena maritima Strain 110S.</title>
        <authorList>
            <person name="Kawaichi S."/>
            <person name="Yoshida T."/>
            <person name="Sako Y."/>
            <person name="Nakamura R."/>
        </authorList>
    </citation>
    <scope>NUCLEOTIDE SEQUENCE [LARGE SCALE GENOMIC DNA]</scope>
    <source>
        <strain evidence="4">110S</strain>
    </source>
</reference>
<organism evidence="2 4">
    <name type="scientific">Ardenticatena maritima</name>
    <dbReference type="NCBI Taxonomy" id="872965"/>
    <lineage>
        <taxon>Bacteria</taxon>
        <taxon>Bacillati</taxon>
        <taxon>Chloroflexota</taxon>
        <taxon>Ardenticatenia</taxon>
        <taxon>Ardenticatenales</taxon>
        <taxon>Ardenticatenaceae</taxon>
        <taxon>Ardenticatena</taxon>
    </lineage>
</organism>
<dbReference type="Pfam" id="PF08349">
    <property type="entry name" value="DUF1722"/>
    <property type="match status" value="1"/>
</dbReference>
<reference evidence="2 4" key="1">
    <citation type="journal article" date="2015" name="Genome Announc.">
        <title>Draft Genome Sequence of a Heterotrophic Facultative Anaerobic Thermophilic Bacterium, Ardenticatena maritima Strain 110ST.</title>
        <authorList>
            <person name="Kawaichi S."/>
            <person name="Yoshida T."/>
            <person name="Sako Y."/>
            <person name="Nakamura R."/>
        </authorList>
    </citation>
    <scope>NUCLEOTIDE SEQUENCE [LARGE SCALE GENOMIC DNA]</scope>
    <source>
        <strain evidence="2 4">110S</strain>
    </source>
</reference>